<accession>A0ABY6UYQ4</accession>
<feature type="region of interest" description="Disordered" evidence="1">
    <location>
        <begin position="95"/>
        <end position="117"/>
    </location>
</feature>
<evidence type="ECO:0000256" key="1">
    <source>
        <dbReference type="SAM" id="MobiDB-lite"/>
    </source>
</evidence>
<comment type="caution">
    <text evidence="2">The sequence shown here is derived from an EMBL/GenBank/DDBJ whole genome shotgun (WGS) entry which is preliminary data.</text>
</comment>
<feature type="region of interest" description="Disordered" evidence="1">
    <location>
        <begin position="1"/>
        <end position="23"/>
    </location>
</feature>
<keyword evidence="3" id="KW-1185">Reference proteome</keyword>
<proteinExistence type="predicted"/>
<dbReference type="EMBL" id="CABFNS010000902">
    <property type="protein sequence ID" value="VUC35087.1"/>
    <property type="molecule type" value="Genomic_DNA"/>
</dbReference>
<sequence>MASETPQAALETGAPTRQDAAPAVAETTIVPHWRWYVVDEANHNPKSEDWQGIPRPGRRVPSRQVLGRRLLCKTQTLVDVCFTDPAVPIHPRKGPVAAAEHPAENSTPGGLDGKFPASWRPKRVTRLETGAPMKSVSATGWLEAAEIGPVQRVTVKGSTME</sequence>
<evidence type="ECO:0000313" key="3">
    <source>
        <dbReference type="Proteomes" id="UP000766486"/>
    </source>
</evidence>
<name>A0ABY6UYQ4_BIOOC</name>
<reference evidence="2 3" key="1">
    <citation type="submission" date="2019-06" db="EMBL/GenBank/DDBJ databases">
        <authorList>
            <person name="Broberg M."/>
        </authorList>
    </citation>
    <scope>NUCLEOTIDE SEQUENCE [LARGE SCALE GENOMIC DNA]</scope>
</reference>
<gene>
    <name evidence="2" type="ORF">CLO192961_LOCUS402758</name>
</gene>
<protein>
    <submittedName>
        <fullName evidence="2">Uncharacterized protein</fullName>
    </submittedName>
</protein>
<organism evidence="2 3">
    <name type="scientific">Bionectria ochroleuca</name>
    <name type="common">Gliocladium roseum</name>
    <dbReference type="NCBI Taxonomy" id="29856"/>
    <lineage>
        <taxon>Eukaryota</taxon>
        <taxon>Fungi</taxon>
        <taxon>Dikarya</taxon>
        <taxon>Ascomycota</taxon>
        <taxon>Pezizomycotina</taxon>
        <taxon>Sordariomycetes</taxon>
        <taxon>Hypocreomycetidae</taxon>
        <taxon>Hypocreales</taxon>
        <taxon>Bionectriaceae</taxon>
        <taxon>Clonostachys</taxon>
    </lineage>
</organism>
<evidence type="ECO:0000313" key="2">
    <source>
        <dbReference type="EMBL" id="VUC35087.1"/>
    </source>
</evidence>
<dbReference type="Proteomes" id="UP000766486">
    <property type="component" value="Unassembled WGS sequence"/>
</dbReference>